<dbReference type="AlphaFoldDB" id="A0A101PV47"/>
<evidence type="ECO:0000313" key="5">
    <source>
        <dbReference type="EMBL" id="KUN18257.1"/>
    </source>
</evidence>
<dbReference type="PROSITE" id="PS50043">
    <property type="entry name" value="HTH_LUXR_2"/>
    <property type="match status" value="1"/>
</dbReference>
<gene>
    <name evidence="5" type="ORF">AQJ11_34885</name>
</gene>
<sequence>MTRSAVKAPLRERPGPAGRFRLTSVPDAPAMRALGGGEDRDVLPVTLTLTASDVLTEEGAQAYLRGASGVRVVPWEDRHGADVALVLTHKVSLATLTRVEEVAGAAQGRGVPVLLVVDSISERHLLYAVDRGVVGVLLRGEVGYADIVRASRRALQGESPLPPTLVRALVERLRSLPGHQPGSSDLSAREVDVLRLLAEGLSTAEVAGRLNYSERTIKNVLHDVITRLGLRNRTQAVAYAIRNGAL</sequence>
<name>A0A101PV47_STRCK</name>
<dbReference type="RefSeq" id="WP_058084953.1">
    <property type="nucleotide sequence ID" value="NZ_KQ948367.1"/>
</dbReference>
<comment type="caution">
    <text evidence="5">The sequence shown here is derived from an EMBL/GenBank/DDBJ whole genome shotgun (WGS) entry which is preliminary data.</text>
</comment>
<organism evidence="5 6">
    <name type="scientific">Streptomyces corchorusii</name>
    <name type="common">Streptomyces chibaensis</name>
    <dbReference type="NCBI Taxonomy" id="1903"/>
    <lineage>
        <taxon>Bacteria</taxon>
        <taxon>Bacillati</taxon>
        <taxon>Actinomycetota</taxon>
        <taxon>Actinomycetes</taxon>
        <taxon>Kitasatosporales</taxon>
        <taxon>Streptomycetaceae</taxon>
        <taxon>Streptomyces</taxon>
    </lineage>
</organism>
<dbReference type="SMART" id="SM00421">
    <property type="entry name" value="HTH_LUXR"/>
    <property type="match status" value="1"/>
</dbReference>
<evidence type="ECO:0000259" key="4">
    <source>
        <dbReference type="PROSITE" id="PS50043"/>
    </source>
</evidence>
<dbReference type="CDD" id="cd06170">
    <property type="entry name" value="LuxR_C_like"/>
    <property type="match status" value="1"/>
</dbReference>
<dbReference type="InterPro" id="IPR016032">
    <property type="entry name" value="Sig_transdc_resp-reg_C-effctor"/>
</dbReference>
<feature type="domain" description="HTH luxR-type" evidence="4">
    <location>
        <begin position="179"/>
        <end position="244"/>
    </location>
</feature>
<keyword evidence="6" id="KW-1185">Reference proteome</keyword>
<reference evidence="5 6" key="1">
    <citation type="submission" date="2015-10" db="EMBL/GenBank/DDBJ databases">
        <title>Draft genome sequence of Streptomyces corchorusii DSM 40340, type strain for the species Streptomyces corchorusii.</title>
        <authorList>
            <person name="Ruckert C."/>
            <person name="Winkler A."/>
            <person name="Kalinowski J."/>
            <person name="Kampfer P."/>
            <person name="Glaeser S."/>
        </authorList>
    </citation>
    <scope>NUCLEOTIDE SEQUENCE [LARGE SCALE GENOMIC DNA]</scope>
    <source>
        <strain evidence="5 6">DSM 40340</strain>
    </source>
</reference>
<dbReference type="InterPro" id="IPR000792">
    <property type="entry name" value="Tscrpt_reg_LuxR_C"/>
</dbReference>
<dbReference type="EMBL" id="LMWP01000044">
    <property type="protein sequence ID" value="KUN18257.1"/>
    <property type="molecule type" value="Genomic_DNA"/>
</dbReference>
<evidence type="ECO:0000256" key="3">
    <source>
        <dbReference type="ARBA" id="ARBA00023163"/>
    </source>
</evidence>
<keyword evidence="3" id="KW-0804">Transcription</keyword>
<dbReference type="GO" id="GO:0003677">
    <property type="term" value="F:DNA binding"/>
    <property type="evidence" value="ECO:0007669"/>
    <property type="project" value="UniProtKB-KW"/>
</dbReference>
<dbReference type="GO" id="GO:0006355">
    <property type="term" value="P:regulation of DNA-templated transcription"/>
    <property type="evidence" value="ECO:0007669"/>
    <property type="project" value="InterPro"/>
</dbReference>
<evidence type="ECO:0000256" key="1">
    <source>
        <dbReference type="ARBA" id="ARBA00023015"/>
    </source>
</evidence>
<dbReference type="PANTHER" id="PTHR44688:SF16">
    <property type="entry name" value="DNA-BINDING TRANSCRIPTIONAL ACTIVATOR DEVR_DOSR"/>
    <property type="match status" value="1"/>
</dbReference>
<accession>A0A101PV47</accession>
<dbReference type="PRINTS" id="PR00038">
    <property type="entry name" value="HTHLUXR"/>
</dbReference>
<dbReference type="SUPFAM" id="SSF46894">
    <property type="entry name" value="C-terminal effector domain of the bipartite response regulators"/>
    <property type="match status" value="1"/>
</dbReference>
<dbReference type="Pfam" id="PF00196">
    <property type="entry name" value="GerE"/>
    <property type="match status" value="1"/>
</dbReference>
<keyword evidence="1" id="KW-0805">Transcription regulation</keyword>
<protein>
    <submittedName>
        <fullName evidence="5">Transcriptional regulator</fullName>
    </submittedName>
</protein>
<dbReference type="Gene3D" id="3.40.50.2300">
    <property type="match status" value="1"/>
</dbReference>
<proteinExistence type="predicted"/>
<evidence type="ECO:0000256" key="2">
    <source>
        <dbReference type="ARBA" id="ARBA00023125"/>
    </source>
</evidence>
<dbReference type="PANTHER" id="PTHR44688">
    <property type="entry name" value="DNA-BINDING TRANSCRIPTIONAL ACTIVATOR DEVR_DOSR"/>
    <property type="match status" value="1"/>
</dbReference>
<dbReference type="Proteomes" id="UP000053398">
    <property type="component" value="Unassembled WGS sequence"/>
</dbReference>
<keyword evidence="2" id="KW-0238">DNA-binding</keyword>
<evidence type="ECO:0000313" key="6">
    <source>
        <dbReference type="Proteomes" id="UP000053398"/>
    </source>
</evidence>